<feature type="region of interest" description="Disordered" evidence="1">
    <location>
        <begin position="57"/>
        <end position="81"/>
    </location>
</feature>
<proteinExistence type="predicted"/>
<dbReference type="VEuPathDB" id="FungiDB:KRP23_3349"/>
<dbReference type="InParanoid" id="H3GJU3"/>
<name>H3GJU3_PHYRM</name>
<dbReference type="AlphaFoldDB" id="H3GJU3"/>
<dbReference type="OMA" id="PPQDQFH"/>
<feature type="region of interest" description="Disordered" evidence="1">
    <location>
        <begin position="101"/>
        <end position="132"/>
    </location>
</feature>
<dbReference type="OrthoDB" id="159944at2759"/>
<protein>
    <submittedName>
        <fullName evidence="2">Uncharacterized protein</fullName>
    </submittedName>
</protein>
<sequence>MQQASAASFFPTAKELSSGVQWFKDHPVLAAAAATAVSVITYLNALELPAEEDAIATRHRKPAPIRRRGSPSLSHRSSGALASDGKLSAAVSWCDEHGGSLTQVFEDETPPPLGRRTRRLEDSESDGEDGDDVAERFEDAFQRHRTLRKSVTTQQLDAGSSAAAASDSEADAAQTESPQWGWYVPITPPQDQFHPTGRESAVVAPRPTDQPTTGDGKAMRRTTSGHIP</sequence>
<feature type="region of interest" description="Disordered" evidence="1">
    <location>
        <begin position="148"/>
        <end position="228"/>
    </location>
</feature>
<reference evidence="2" key="2">
    <citation type="submission" date="2015-06" db="UniProtKB">
        <authorList>
            <consortium name="EnsemblProtists"/>
        </authorList>
    </citation>
    <scope>IDENTIFICATION</scope>
    <source>
        <strain evidence="2">Pr102</strain>
    </source>
</reference>
<dbReference type="EMBL" id="DS566015">
    <property type="status" value="NOT_ANNOTATED_CDS"/>
    <property type="molecule type" value="Genomic_DNA"/>
</dbReference>
<evidence type="ECO:0000313" key="2">
    <source>
        <dbReference type="EnsemblProtists" id="Phyra76460"/>
    </source>
</evidence>
<feature type="compositionally biased region" description="Acidic residues" evidence="1">
    <location>
        <begin position="123"/>
        <end position="132"/>
    </location>
</feature>
<reference evidence="3" key="1">
    <citation type="journal article" date="2006" name="Science">
        <title>Phytophthora genome sequences uncover evolutionary origins and mechanisms of pathogenesis.</title>
        <authorList>
            <person name="Tyler B.M."/>
            <person name="Tripathy S."/>
            <person name="Zhang X."/>
            <person name="Dehal P."/>
            <person name="Jiang R.H."/>
            <person name="Aerts A."/>
            <person name="Arredondo F.D."/>
            <person name="Baxter L."/>
            <person name="Bensasson D."/>
            <person name="Beynon J.L."/>
            <person name="Chapman J."/>
            <person name="Damasceno C.M."/>
            <person name="Dorrance A.E."/>
            <person name="Dou D."/>
            <person name="Dickerman A.W."/>
            <person name="Dubchak I.L."/>
            <person name="Garbelotto M."/>
            <person name="Gijzen M."/>
            <person name="Gordon S.G."/>
            <person name="Govers F."/>
            <person name="Grunwald N.J."/>
            <person name="Huang W."/>
            <person name="Ivors K.L."/>
            <person name="Jones R.W."/>
            <person name="Kamoun S."/>
            <person name="Krampis K."/>
            <person name="Lamour K.H."/>
            <person name="Lee M.K."/>
            <person name="McDonald W.H."/>
            <person name="Medina M."/>
            <person name="Meijer H.J."/>
            <person name="Nordberg E.K."/>
            <person name="Maclean D.J."/>
            <person name="Ospina-Giraldo M.D."/>
            <person name="Morris P.F."/>
            <person name="Phuntumart V."/>
            <person name="Putnam N.H."/>
            <person name="Rash S."/>
            <person name="Rose J.K."/>
            <person name="Sakihama Y."/>
            <person name="Salamov A.A."/>
            <person name="Savidor A."/>
            <person name="Scheuring C.F."/>
            <person name="Smith B.M."/>
            <person name="Sobral B.W."/>
            <person name="Terry A."/>
            <person name="Torto-Alalibo T.A."/>
            <person name="Win J."/>
            <person name="Xu Z."/>
            <person name="Zhang H."/>
            <person name="Grigoriev I.V."/>
            <person name="Rokhsar D.S."/>
            <person name="Boore J.L."/>
        </authorList>
    </citation>
    <scope>NUCLEOTIDE SEQUENCE [LARGE SCALE GENOMIC DNA]</scope>
    <source>
        <strain evidence="3">Pr102</strain>
    </source>
</reference>
<dbReference type="GeneID" id="94224003"/>
<dbReference type="eggNOG" id="ENOG502S3SF">
    <property type="taxonomic scope" value="Eukaryota"/>
</dbReference>
<feature type="compositionally biased region" description="Low complexity" evidence="1">
    <location>
        <begin position="157"/>
        <end position="173"/>
    </location>
</feature>
<evidence type="ECO:0000256" key="1">
    <source>
        <dbReference type="SAM" id="MobiDB-lite"/>
    </source>
</evidence>
<dbReference type="HOGENOM" id="CLU_078667_0_0_1"/>
<keyword evidence="3" id="KW-1185">Reference proteome</keyword>
<evidence type="ECO:0000313" key="3">
    <source>
        <dbReference type="Proteomes" id="UP000005238"/>
    </source>
</evidence>
<dbReference type="RefSeq" id="XP_067747453.1">
    <property type="nucleotide sequence ID" value="XM_067888188.1"/>
</dbReference>
<dbReference type="Proteomes" id="UP000005238">
    <property type="component" value="Unassembled WGS sequence"/>
</dbReference>
<dbReference type="VEuPathDB" id="FungiDB:KRP22_3421"/>
<feature type="compositionally biased region" description="Basic residues" evidence="1">
    <location>
        <begin position="57"/>
        <end position="69"/>
    </location>
</feature>
<accession>H3GJU3</accession>
<dbReference type="EnsemblProtists" id="Phyra76460">
    <property type="protein sequence ID" value="Phyra76460"/>
    <property type="gene ID" value="Phyra76460"/>
</dbReference>
<organism evidence="2 3">
    <name type="scientific">Phytophthora ramorum</name>
    <name type="common">Sudden oak death agent</name>
    <dbReference type="NCBI Taxonomy" id="164328"/>
    <lineage>
        <taxon>Eukaryota</taxon>
        <taxon>Sar</taxon>
        <taxon>Stramenopiles</taxon>
        <taxon>Oomycota</taxon>
        <taxon>Peronosporomycetes</taxon>
        <taxon>Peronosporales</taxon>
        <taxon>Peronosporaceae</taxon>
        <taxon>Phytophthora</taxon>
    </lineage>
</organism>